<reference evidence="1 2" key="1">
    <citation type="submission" date="2018-08" db="EMBL/GenBank/DDBJ databases">
        <title>Complete genomic analysis of a Citrobacter pasteurii isolated from cockles (Cerastoderma edule) containing a new chromosomic qnrB allele.</title>
        <authorList>
            <person name="Rodrigues A."/>
            <person name="Baptista T."/>
            <person name="Quesada A."/>
            <person name="Campos M.J."/>
        </authorList>
    </citation>
    <scope>NUCLEOTIDE SEQUENCE [LARGE SCALE GENOMIC DNA]</scope>
    <source>
        <strain evidence="1 2">BA18</strain>
    </source>
</reference>
<dbReference type="AlphaFoldDB" id="A0A6N6K639"/>
<evidence type="ECO:0000313" key="2">
    <source>
        <dbReference type="Proteomes" id="UP000468420"/>
    </source>
</evidence>
<sequence length="85" mass="9824">MLLRNTLRLFLQAIGPGARKRPCKARPEPASMLALPALRKHVGNFQPDQPTPDPLRFYLNRFGQQNRFNWKSERRSDDPGPAENR</sequence>
<gene>
    <name evidence="1" type="ORF">DXF85_09150</name>
</gene>
<name>A0A6N6K639_9ENTR</name>
<dbReference type="Proteomes" id="UP000468420">
    <property type="component" value="Unassembled WGS sequence"/>
</dbReference>
<comment type="caution">
    <text evidence="1">The sequence shown here is derived from an EMBL/GenBank/DDBJ whole genome shotgun (WGS) entry which is preliminary data.</text>
</comment>
<proteinExistence type="predicted"/>
<evidence type="ECO:0000313" key="1">
    <source>
        <dbReference type="EMBL" id="KAA1278611.1"/>
    </source>
</evidence>
<accession>A0A6N6K639</accession>
<dbReference type="EMBL" id="QRDC01000006">
    <property type="protein sequence ID" value="KAA1278611.1"/>
    <property type="molecule type" value="Genomic_DNA"/>
</dbReference>
<organism evidence="1 2">
    <name type="scientific">Citrobacter pasteurii</name>
    <dbReference type="NCBI Taxonomy" id="1563222"/>
    <lineage>
        <taxon>Bacteria</taxon>
        <taxon>Pseudomonadati</taxon>
        <taxon>Pseudomonadota</taxon>
        <taxon>Gammaproteobacteria</taxon>
        <taxon>Enterobacterales</taxon>
        <taxon>Enterobacteriaceae</taxon>
        <taxon>Citrobacter</taxon>
    </lineage>
</organism>
<protein>
    <submittedName>
        <fullName evidence="1">Uncharacterized protein</fullName>
    </submittedName>
</protein>